<evidence type="ECO:0000313" key="2">
    <source>
        <dbReference type="Proteomes" id="UP000036780"/>
    </source>
</evidence>
<dbReference type="RefSeq" id="WP_050352526.1">
    <property type="nucleotide sequence ID" value="NZ_BOSN01000001.1"/>
</dbReference>
<gene>
    <name evidence="1" type="ORF">AFK71_16260</name>
</gene>
<keyword evidence="2" id="KW-1185">Reference proteome</keyword>
<name>A0A0L0QMW4_VIRPA</name>
<dbReference type="PATRIC" id="fig|1473.5.peg.1941"/>
<dbReference type="GeneID" id="66870932"/>
<accession>A0A0L0QMW4</accession>
<protein>
    <submittedName>
        <fullName evidence="1">Uncharacterized protein</fullName>
    </submittedName>
</protein>
<sequence length="93" mass="10639">MVAEIKHKREAVDGVLKKMDQLRTTVENLGLILGRLANEIQANFAGEAKESVVTLLNDEVKNIKKESENWQALYEQAEFVANKFEEQDEKIIH</sequence>
<comment type="caution">
    <text evidence="1">The sequence shown here is derived from an EMBL/GenBank/DDBJ whole genome shotgun (WGS) entry which is preliminary data.</text>
</comment>
<proteinExistence type="predicted"/>
<dbReference type="Proteomes" id="UP000036780">
    <property type="component" value="Unassembled WGS sequence"/>
</dbReference>
<reference evidence="2" key="1">
    <citation type="submission" date="2015-07" db="EMBL/GenBank/DDBJ databases">
        <title>Fjat-10053 dsm26.</title>
        <authorList>
            <person name="Liu B."/>
            <person name="Wang J."/>
            <person name="Zhu Y."/>
            <person name="Liu G."/>
            <person name="Chen Q."/>
            <person name="Chen Z."/>
            <person name="Lan J."/>
            <person name="Che J."/>
            <person name="Ge C."/>
            <person name="Shi H."/>
            <person name="Pan Z."/>
            <person name="Liu X."/>
        </authorList>
    </citation>
    <scope>NUCLEOTIDE SEQUENCE [LARGE SCALE GENOMIC DNA]</scope>
    <source>
        <strain evidence="2">DSM 26</strain>
    </source>
</reference>
<evidence type="ECO:0000313" key="1">
    <source>
        <dbReference type="EMBL" id="KNE19960.1"/>
    </source>
</evidence>
<organism evidence="1 2">
    <name type="scientific">Virgibacillus pantothenticus</name>
    <dbReference type="NCBI Taxonomy" id="1473"/>
    <lineage>
        <taxon>Bacteria</taxon>
        <taxon>Bacillati</taxon>
        <taxon>Bacillota</taxon>
        <taxon>Bacilli</taxon>
        <taxon>Bacillales</taxon>
        <taxon>Bacillaceae</taxon>
        <taxon>Virgibacillus</taxon>
    </lineage>
</organism>
<dbReference type="AlphaFoldDB" id="A0A0L0QMW4"/>
<dbReference type="EMBL" id="LGTO01000007">
    <property type="protein sequence ID" value="KNE19960.1"/>
    <property type="molecule type" value="Genomic_DNA"/>
</dbReference>